<dbReference type="InterPro" id="IPR011009">
    <property type="entry name" value="Kinase-like_dom_sf"/>
</dbReference>
<evidence type="ECO:0000313" key="7">
    <source>
        <dbReference type="EMBL" id="GAX13376.1"/>
    </source>
</evidence>
<dbReference type="GO" id="GO:0005524">
    <property type="term" value="F:ATP binding"/>
    <property type="evidence" value="ECO:0007669"/>
    <property type="project" value="UniProtKB-KW"/>
</dbReference>
<feature type="region of interest" description="Disordered" evidence="5">
    <location>
        <begin position="1"/>
        <end position="41"/>
    </location>
</feature>
<dbReference type="Gene3D" id="1.10.510.10">
    <property type="entry name" value="Transferase(Phosphotransferase) domain 1"/>
    <property type="match status" value="1"/>
</dbReference>
<dbReference type="EMBL" id="BDSP01000062">
    <property type="protein sequence ID" value="GAX13376.1"/>
    <property type="molecule type" value="Genomic_DNA"/>
</dbReference>
<name>A0A1Z5JHH3_FISSO</name>
<dbReference type="Proteomes" id="UP000198406">
    <property type="component" value="Unassembled WGS sequence"/>
</dbReference>
<dbReference type="Pfam" id="PF07714">
    <property type="entry name" value="PK_Tyr_Ser-Thr"/>
    <property type="match status" value="1"/>
</dbReference>
<keyword evidence="2" id="KW-0547">Nucleotide-binding</keyword>
<organism evidence="7 8">
    <name type="scientific">Fistulifera solaris</name>
    <name type="common">Oleaginous diatom</name>
    <dbReference type="NCBI Taxonomy" id="1519565"/>
    <lineage>
        <taxon>Eukaryota</taxon>
        <taxon>Sar</taxon>
        <taxon>Stramenopiles</taxon>
        <taxon>Ochrophyta</taxon>
        <taxon>Bacillariophyta</taxon>
        <taxon>Bacillariophyceae</taxon>
        <taxon>Bacillariophycidae</taxon>
        <taxon>Naviculales</taxon>
        <taxon>Naviculaceae</taxon>
        <taxon>Fistulifera</taxon>
    </lineage>
</organism>
<sequence>MGIRTAHKAPTPQGPSRKDSTETYEGSSASSGNGMLPESGFCLQTPHARGLVRAAKHISHSPTFSVSGLKSIPSFSRDDLEVGSVLGVGGFNFVNKVKTDKIKNTKKSKSRTNPNSQSDKLVVKTLFPHTTPSQLLSGCHQLEKEKRVLSQLNHPNIISLRGYSEKGLDSIAETKRIDSCFLLLDFLPETLTDRIEKWGRIIRTSPKKKTQRRWTLLSRKRFPFDREMFIEQIQVAIDIASALRYLHEKRIILRDLKPDNVGFDESNCTKLFDFGLIAQLPKFCNLDKTHTIPGNIGTPRYMAPEVLREQPYNVKADVFSFSQVLWEILTQERAPGASSSRPVIPKEWPGTLRRILERGWSEDLNDRPCMTEYKYALEDLLRQAKEASI</sequence>
<dbReference type="InterPro" id="IPR051681">
    <property type="entry name" value="Ser/Thr_Kinases-Pseudokinases"/>
</dbReference>
<evidence type="ECO:0000256" key="3">
    <source>
        <dbReference type="ARBA" id="ARBA00022777"/>
    </source>
</evidence>
<keyword evidence="3" id="KW-0418">Kinase</keyword>
<accession>A0A1Z5JHH3</accession>
<dbReference type="InterPro" id="IPR000719">
    <property type="entry name" value="Prot_kinase_dom"/>
</dbReference>
<keyword evidence="8" id="KW-1185">Reference proteome</keyword>
<evidence type="ECO:0000256" key="5">
    <source>
        <dbReference type="SAM" id="MobiDB-lite"/>
    </source>
</evidence>
<comment type="caution">
    <text evidence="7">The sequence shown here is derived from an EMBL/GenBank/DDBJ whole genome shotgun (WGS) entry which is preliminary data.</text>
</comment>
<evidence type="ECO:0000256" key="2">
    <source>
        <dbReference type="ARBA" id="ARBA00022741"/>
    </source>
</evidence>
<dbReference type="PROSITE" id="PS50011">
    <property type="entry name" value="PROTEIN_KINASE_DOM"/>
    <property type="match status" value="1"/>
</dbReference>
<evidence type="ECO:0000259" key="6">
    <source>
        <dbReference type="PROSITE" id="PS50011"/>
    </source>
</evidence>
<dbReference type="PANTHER" id="PTHR44329">
    <property type="entry name" value="SERINE/THREONINE-PROTEIN KINASE TNNI3K-RELATED"/>
    <property type="match status" value="1"/>
</dbReference>
<dbReference type="SMART" id="SM00220">
    <property type="entry name" value="S_TKc"/>
    <property type="match status" value="1"/>
</dbReference>
<protein>
    <recommendedName>
        <fullName evidence="6">Protein kinase domain-containing protein</fullName>
    </recommendedName>
</protein>
<dbReference type="Gene3D" id="3.30.200.20">
    <property type="entry name" value="Phosphorylase Kinase, domain 1"/>
    <property type="match status" value="1"/>
</dbReference>
<dbReference type="OrthoDB" id="184922at2759"/>
<dbReference type="AlphaFoldDB" id="A0A1Z5JHH3"/>
<feature type="compositionally biased region" description="Polar residues" evidence="5">
    <location>
        <begin position="23"/>
        <end position="33"/>
    </location>
</feature>
<evidence type="ECO:0000256" key="4">
    <source>
        <dbReference type="ARBA" id="ARBA00022840"/>
    </source>
</evidence>
<dbReference type="SUPFAM" id="SSF56112">
    <property type="entry name" value="Protein kinase-like (PK-like)"/>
    <property type="match status" value="1"/>
</dbReference>
<dbReference type="InterPro" id="IPR001245">
    <property type="entry name" value="Ser-Thr/Tyr_kinase_cat_dom"/>
</dbReference>
<dbReference type="PANTHER" id="PTHR44329:SF288">
    <property type="entry name" value="MITOGEN-ACTIVATED PROTEIN KINASE KINASE KINASE 20"/>
    <property type="match status" value="1"/>
</dbReference>
<reference evidence="7 8" key="1">
    <citation type="journal article" date="2015" name="Plant Cell">
        <title>Oil accumulation by the oleaginous diatom Fistulifera solaris as revealed by the genome and transcriptome.</title>
        <authorList>
            <person name="Tanaka T."/>
            <person name="Maeda Y."/>
            <person name="Veluchamy A."/>
            <person name="Tanaka M."/>
            <person name="Abida H."/>
            <person name="Marechal E."/>
            <person name="Bowler C."/>
            <person name="Muto M."/>
            <person name="Sunaga Y."/>
            <person name="Tanaka M."/>
            <person name="Yoshino T."/>
            <person name="Taniguchi T."/>
            <person name="Fukuda Y."/>
            <person name="Nemoto M."/>
            <person name="Matsumoto M."/>
            <person name="Wong P.S."/>
            <person name="Aburatani S."/>
            <person name="Fujibuchi W."/>
        </authorList>
    </citation>
    <scope>NUCLEOTIDE SEQUENCE [LARGE SCALE GENOMIC DNA]</scope>
    <source>
        <strain evidence="7 8">JPCC DA0580</strain>
    </source>
</reference>
<feature type="domain" description="Protein kinase" evidence="6">
    <location>
        <begin position="80"/>
        <end position="389"/>
    </location>
</feature>
<dbReference type="GO" id="GO:0004674">
    <property type="term" value="F:protein serine/threonine kinase activity"/>
    <property type="evidence" value="ECO:0007669"/>
    <property type="project" value="TreeGrafter"/>
</dbReference>
<dbReference type="InParanoid" id="A0A1Z5JHH3"/>
<gene>
    <name evidence="7" type="ORF">FisN_8Lh405</name>
</gene>
<keyword evidence="4" id="KW-0067">ATP-binding</keyword>
<keyword evidence="1" id="KW-0808">Transferase</keyword>
<evidence type="ECO:0000313" key="8">
    <source>
        <dbReference type="Proteomes" id="UP000198406"/>
    </source>
</evidence>
<proteinExistence type="predicted"/>
<evidence type="ECO:0000256" key="1">
    <source>
        <dbReference type="ARBA" id="ARBA00022679"/>
    </source>
</evidence>